<dbReference type="Proteomes" id="UP000054107">
    <property type="component" value="Unassembled WGS sequence"/>
</dbReference>
<dbReference type="PROSITE" id="PS50994">
    <property type="entry name" value="INTEGRASE"/>
    <property type="match status" value="1"/>
</dbReference>
<organism evidence="2 3">
    <name type="scientific">Parasitella parasitica</name>
    <dbReference type="NCBI Taxonomy" id="35722"/>
    <lineage>
        <taxon>Eukaryota</taxon>
        <taxon>Fungi</taxon>
        <taxon>Fungi incertae sedis</taxon>
        <taxon>Mucoromycota</taxon>
        <taxon>Mucoromycotina</taxon>
        <taxon>Mucoromycetes</taxon>
        <taxon>Mucorales</taxon>
        <taxon>Mucorineae</taxon>
        <taxon>Mucoraceae</taxon>
        <taxon>Parasitella</taxon>
    </lineage>
</organism>
<dbReference type="InterPro" id="IPR050951">
    <property type="entry name" value="Retrovirus_Pol_polyprotein"/>
</dbReference>
<dbReference type="PANTHER" id="PTHR37984">
    <property type="entry name" value="PROTEIN CBG26694"/>
    <property type="match status" value="1"/>
</dbReference>
<accession>A0A0B7MS10</accession>
<protein>
    <recommendedName>
        <fullName evidence="1">Integrase catalytic domain-containing protein</fullName>
    </recommendedName>
</protein>
<dbReference type="STRING" id="35722.A0A0B7MS10"/>
<feature type="domain" description="Integrase catalytic" evidence="1">
    <location>
        <begin position="141"/>
        <end position="331"/>
    </location>
</feature>
<evidence type="ECO:0000313" key="2">
    <source>
        <dbReference type="EMBL" id="CEP08776.1"/>
    </source>
</evidence>
<dbReference type="GO" id="GO:0015074">
    <property type="term" value="P:DNA integration"/>
    <property type="evidence" value="ECO:0007669"/>
    <property type="project" value="InterPro"/>
</dbReference>
<dbReference type="InterPro" id="IPR001584">
    <property type="entry name" value="Integrase_cat-core"/>
</dbReference>
<dbReference type="GO" id="GO:0005634">
    <property type="term" value="C:nucleus"/>
    <property type="evidence" value="ECO:0007669"/>
    <property type="project" value="UniProtKB-ARBA"/>
</dbReference>
<evidence type="ECO:0000259" key="1">
    <source>
        <dbReference type="PROSITE" id="PS50994"/>
    </source>
</evidence>
<gene>
    <name evidence="2" type="primary">PARPA_02159.1 scaffold 3408</name>
</gene>
<dbReference type="GO" id="GO:0003676">
    <property type="term" value="F:nucleic acid binding"/>
    <property type="evidence" value="ECO:0007669"/>
    <property type="project" value="InterPro"/>
</dbReference>
<keyword evidence="3" id="KW-1185">Reference proteome</keyword>
<dbReference type="OrthoDB" id="2281046at2759"/>
<dbReference type="InterPro" id="IPR036397">
    <property type="entry name" value="RNaseH_sf"/>
</dbReference>
<evidence type="ECO:0000313" key="3">
    <source>
        <dbReference type="Proteomes" id="UP000054107"/>
    </source>
</evidence>
<dbReference type="Gene3D" id="3.30.420.10">
    <property type="entry name" value="Ribonuclease H-like superfamily/Ribonuclease H"/>
    <property type="match status" value="1"/>
</dbReference>
<sequence>MLVFLVLIQRSPVSWYGVAKIVCIGTIHRWLYMRQFTLHVDHKSLIFLNVQDTPNSMMLNRYELIFAYDFDVVHIPGILNQIPDALSRLYEVDDAMARHLVGGSYASGTKKAKDVKNMYTDKRYTKKSVLSKVKIENRLKHKQLPHIERILSECLECSKYNIAREGYHPFKSQSIDQPLDHWALDLGDFGVTSSNGNKRASSLAKELLQVFSLFGWPKALTMDSGTEFLGEAVASMLEIGGNNRFLSLPYNSLGNSVAESWVKLVKGTTIKLLSGKRDQWESYISWVNFCVSVKYAILHRSRPYAIVFNRQPNMFEDYSKLEPTLSLEKADEKLIDKYYRFVHDVVIPALSQRILET</sequence>
<dbReference type="PANTHER" id="PTHR37984:SF5">
    <property type="entry name" value="PROTEIN NYNRIN-LIKE"/>
    <property type="match status" value="1"/>
</dbReference>
<dbReference type="InterPro" id="IPR012337">
    <property type="entry name" value="RNaseH-like_sf"/>
</dbReference>
<dbReference type="AlphaFoldDB" id="A0A0B7MS10"/>
<name>A0A0B7MS10_9FUNG</name>
<dbReference type="EMBL" id="LN720356">
    <property type="protein sequence ID" value="CEP08776.1"/>
    <property type="molecule type" value="Genomic_DNA"/>
</dbReference>
<proteinExistence type="predicted"/>
<dbReference type="SUPFAM" id="SSF53098">
    <property type="entry name" value="Ribonuclease H-like"/>
    <property type="match status" value="1"/>
</dbReference>
<reference evidence="2 3" key="1">
    <citation type="submission" date="2014-09" db="EMBL/GenBank/DDBJ databases">
        <authorList>
            <person name="Ellenberger Sabrina"/>
        </authorList>
    </citation>
    <scope>NUCLEOTIDE SEQUENCE [LARGE SCALE GENOMIC DNA]</scope>
    <source>
        <strain evidence="2 3">CBS 412.66</strain>
    </source>
</reference>